<keyword evidence="7" id="KW-0378">Hydrolase</keyword>
<comment type="caution">
    <text evidence="14">The sequence shown here is derived from an EMBL/GenBank/DDBJ whole genome shotgun (WGS) entry which is preliminary data.</text>
</comment>
<evidence type="ECO:0000256" key="2">
    <source>
        <dbReference type="ARBA" id="ARBA00004651"/>
    </source>
</evidence>
<keyword evidence="5 12" id="KW-0812">Transmembrane</keyword>
<evidence type="ECO:0000313" key="14">
    <source>
        <dbReference type="EMBL" id="OTI57030.1"/>
    </source>
</evidence>
<evidence type="ECO:0000256" key="7">
    <source>
        <dbReference type="ARBA" id="ARBA00022801"/>
    </source>
</evidence>
<gene>
    <name evidence="14" type="ORF">CAZ10_28410</name>
</gene>
<keyword evidence="8" id="KW-0862">Zinc</keyword>
<evidence type="ECO:0000256" key="11">
    <source>
        <dbReference type="ARBA" id="ARBA00023136"/>
    </source>
</evidence>
<dbReference type="GO" id="GO:0046872">
    <property type="term" value="F:metal ion binding"/>
    <property type="evidence" value="ECO:0007669"/>
    <property type="project" value="UniProtKB-KW"/>
</dbReference>
<evidence type="ECO:0000256" key="4">
    <source>
        <dbReference type="ARBA" id="ARBA00022670"/>
    </source>
</evidence>
<feature type="domain" description="Peptidase M48" evidence="13">
    <location>
        <begin position="272"/>
        <end position="459"/>
    </location>
</feature>
<evidence type="ECO:0000259" key="13">
    <source>
        <dbReference type="Pfam" id="PF01435"/>
    </source>
</evidence>
<keyword evidence="11 12" id="KW-0472">Membrane</keyword>
<dbReference type="Proteomes" id="UP000194857">
    <property type="component" value="Unassembled WGS sequence"/>
</dbReference>
<keyword evidence="6" id="KW-0479">Metal-binding</keyword>
<dbReference type="GO" id="GO:0005886">
    <property type="term" value="C:plasma membrane"/>
    <property type="evidence" value="ECO:0007669"/>
    <property type="project" value="UniProtKB-SubCell"/>
</dbReference>
<evidence type="ECO:0000256" key="8">
    <source>
        <dbReference type="ARBA" id="ARBA00022833"/>
    </source>
</evidence>
<name>A0A2C9WWF2_PSEAI</name>
<dbReference type="InterPro" id="IPR001915">
    <property type="entry name" value="Peptidase_M48"/>
</dbReference>
<protein>
    <recommendedName>
        <fullName evidence="13">Peptidase M48 domain-containing protein</fullName>
    </recommendedName>
</protein>
<dbReference type="PANTHER" id="PTHR43221">
    <property type="entry name" value="PROTEASE HTPX"/>
    <property type="match status" value="1"/>
</dbReference>
<dbReference type="AlphaFoldDB" id="A0A2C9WWF2"/>
<proteinExistence type="predicted"/>
<dbReference type="GO" id="GO:0004222">
    <property type="term" value="F:metalloendopeptidase activity"/>
    <property type="evidence" value="ECO:0007669"/>
    <property type="project" value="InterPro"/>
</dbReference>
<dbReference type="Pfam" id="PF01435">
    <property type="entry name" value="Peptidase_M48"/>
    <property type="match status" value="1"/>
</dbReference>
<comment type="cofactor">
    <cofactor evidence="1">
        <name>Zn(2+)</name>
        <dbReference type="ChEBI" id="CHEBI:29105"/>
    </cofactor>
</comment>
<dbReference type="PANTHER" id="PTHR43221:SF1">
    <property type="entry name" value="PROTEASE HTPX"/>
    <property type="match status" value="1"/>
</dbReference>
<dbReference type="Gene3D" id="3.30.2010.10">
    <property type="entry name" value="Metalloproteases ('zincins'), catalytic domain"/>
    <property type="match status" value="1"/>
</dbReference>
<dbReference type="GO" id="GO:0006508">
    <property type="term" value="P:proteolysis"/>
    <property type="evidence" value="ECO:0007669"/>
    <property type="project" value="UniProtKB-KW"/>
</dbReference>
<evidence type="ECO:0000256" key="6">
    <source>
        <dbReference type="ARBA" id="ARBA00022723"/>
    </source>
</evidence>
<evidence type="ECO:0000256" key="5">
    <source>
        <dbReference type="ARBA" id="ARBA00022692"/>
    </source>
</evidence>
<evidence type="ECO:0000256" key="1">
    <source>
        <dbReference type="ARBA" id="ARBA00001947"/>
    </source>
</evidence>
<organism evidence="14 15">
    <name type="scientific">Pseudomonas aeruginosa</name>
    <dbReference type="NCBI Taxonomy" id="287"/>
    <lineage>
        <taxon>Bacteria</taxon>
        <taxon>Pseudomonadati</taxon>
        <taxon>Pseudomonadota</taxon>
        <taxon>Gammaproteobacteria</taxon>
        <taxon>Pseudomonadales</taxon>
        <taxon>Pseudomonadaceae</taxon>
        <taxon>Pseudomonas</taxon>
    </lineage>
</organism>
<dbReference type="EMBL" id="NFFZ01000019">
    <property type="protein sequence ID" value="OTI57030.1"/>
    <property type="molecule type" value="Genomic_DNA"/>
</dbReference>
<keyword evidence="9 12" id="KW-1133">Transmembrane helix</keyword>
<accession>A0A2C9WWF2</accession>
<feature type="transmembrane region" description="Helical" evidence="12">
    <location>
        <begin position="186"/>
        <end position="203"/>
    </location>
</feature>
<keyword evidence="3" id="KW-1003">Cell membrane</keyword>
<evidence type="ECO:0000256" key="3">
    <source>
        <dbReference type="ARBA" id="ARBA00022475"/>
    </source>
</evidence>
<keyword evidence="4" id="KW-0645">Protease</keyword>
<feature type="transmembrane region" description="Helical" evidence="12">
    <location>
        <begin position="94"/>
        <end position="123"/>
    </location>
</feature>
<keyword evidence="10" id="KW-0482">Metalloprotease</keyword>
<sequence>MKGTVHPRRLLLCLVLVPALLAGLGAWQSWRAEQQAERLGAAQQRVERALAEARALPPRASVRVDGRAYVRDLALARLDEQLADTRSAQRLNRFAAVLADSGACLAALVAVLGAVSLAGIAGAARSALRSRRCLLLWFELGRRLLPCLLLAQIGLLALALACAGTFEILGLWRVGQVPVSEGRTQLSVALILLGLLASAWQMLAKISRLRLRPAPALDVIGRRLGEEDAPELWTLLRELAARLDTPAPQHLLVGLCDGFYVTANRVCLQPSGEHLEGRSLYLSLPLLGLLDRAELSAVIAHELAHFAGRDAHYSLRFLPIYQGAASQLAAIEEQEANVFERAALEPARLLAGYFLERFGLAVNHWSRLREFAADRRAAQLAGAPAMASALLRSAAAGAPIRAFLEHCLLAPARAPDNLVDAIHVYLGQSGLEAPAPGAEGLQVHPQDTHPPLGLRCTALGESFERTWAGTAGRAVPTRPPSQALGVWFGAPLALSRALSADLLGKTCENPHARN</sequence>
<dbReference type="CDD" id="cd07328">
    <property type="entry name" value="M48_Ste24p_like"/>
    <property type="match status" value="1"/>
</dbReference>
<feature type="transmembrane region" description="Helical" evidence="12">
    <location>
        <begin position="144"/>
        <end position="166"/>
    </location>
</feature>
<evidence type="ECO:0000256" key="12">
    <source>
        <dbReference type="SAM" id="Phobius"/>
    </source>
</evidence>
<comment type="subcellular location">
    <subcellularLocation>
        <location evidence="2">Cell membrane</location>
        <topology evidence="2">Multi-pass membrane protein</topology>
    </subcellularLocation>
</comment>
<evidence type="ECO:0000256" key="9">
    <source>
        <dbReference type="ARBA" id="ARBA00022989"/>
    </source>
</evidence>
<evidence type="ECO:0000256" key="10">
    <source>
        <dbReference type="ARBA" id="ARBA00023049"/>
    </source>
</evidence>
<evidence type="ECO:0000313" key="15">
    <source>
        <dbReference type="Proteomes" id="UP000194857"/>
    </source>
</evidence>
<reference evidence="14 15" key="1">
    <citation type="submission" date="2017-05" db="EMBL/GenBank/DDBJ databases">
        <authorList>
            <person name="Song R."/>
            <person name="Chenine A.L."/>
            <person name="Ruprecht R.M."/>
        </authorList>
    </citation>
    <scope>NUCLEOTIDE SEQUENCE [LARGE SCALE GENOMIC DNA]</scope>
    <source>
        <strain evidence="14 15">S567_C10_BS</strain>
    </source>
</reference>
<dbReference type="InterPro" id="IPR050083">
    <property type="entry name" value="HtpX_protease"/>
</dbReference>
<dbReference type="RefSeq" id="WP_003117821.1">
    <property type="nucleotide sequence ID" value="NZ_AP014839.1"/>
</dbReference>